<evidence type="ECO:0000256" key="1">
    <source>
        <dbReference type="SAM" id="Phobius"/>
    </source>
</evidence>
<dbReference type="AlphaFoldDB" id="A0A8D0M1W3"/>
<evidence type="ECO:0000313" key="2">
    <source>
        <dbReference type="Ensembl" id="ENSSSCP00025027800.1"/>
    </source>
</evidence>
<keyword evidence="1" id="KW-0472">Membrane</keyword>
<evidence type="ECO:0000313" key="3">
    <source>
        <dbReference type="Proteomes" id="UP000694727"/>
    </source>
</evidence>
<feature type="transmembrane region" description="Helical" evidence="1">
    <location>
        <begin position="83"/>
        <end position="101"/>
    </location>
</feature>
<keyword evidence="1" id="KW-0812">Transmembrane</keyword>
<keyword evidence="1" id="KW-1133">Transmembrane helix</keyword>
<sequence>MNIGVHVSFLRKVLSGYMPKSGTARSYGSSIFSFLRYLHTIFHSGCTNLHSYQCRQIPFPPHSLQHLLFVDLLMMAILTGLRWYLIVVLICISLIIMLSIFSCACSPSVYLLGRNVYSGLLPISEFISVHGVRVCFNFIDLHATVQVSQHHLLKRLSFSHFIFLTPLLKIN</sequence>
<dbReference type="Ensembl" id="ENSSSCT00025065203.1">
    <property type="protein sequence ID" value="ENSSSCP00025027800.1"/>
    <property type="gene ID" value="ENSSSCG00025047965.1"/>
</dbReference>
<dbReference type="Proteomes" id="UP000694727">
    <property type="component" value="Unplaced"/>
</dbReference>
<accession>A0A8D0M1W3</accession>
<organism evidence="2 3">
    <name type="scientific">Sus scrofa</name>
    <name type="common">Pig</name>
    <dbReference type="NCBI Taxonomy" id="9823"/>
    <lineage>
        <taxon>Eukaryota</taxon>
        <taxon>Metazoa</taxon>
        <taxon>Chordata</taxon>
        <taxon>Craniata</taxon>
        <taxon>Vertebrata</taxon>
        <taxon>Euteleostomi</taxon>
        <taxon>Mammalia</taxon>
        <taxon>Eutheria</taxon>
        <taxon>Laurasiatheria</taxon>
        <taxon>Artiodactyla</taxon>
        <taxon>Suina</taxon>
        <taxon>Suidae</taxon>
        <taxon>Sus</taxon>
    </lineage>
</organism>
<reference evidence="2" key="1">
    <citation type="submission" date="2025-08" db="UniProtKB">
        <authorList>
            <consortium name="Ensembl"/>
        </authorList>
    </citation>
    <scope>IDENTIFICATION</scope>
</reference>
<proteinExistence type="predicted"/>
<name>A0A8D0M1W3_PIG</name>
<protein>
    <submittedName>
        <fullName evidence="2">Uncharacterized protein</fullName>
    </submittedName>
</protein>